<dbReference type="InterPro" id="IPR001680">
    <property type="entry name" value="WD40_rpt"/>
</dbReference>
<keyword evidence="3" id="KW-1185">Reference proteome</keyword>
<feature type="repeat" description="WD" evidence="1">
    <location>
        <begin position="278"/>
        <end position="310"/>
    </location>
</feature>
<evidence type="ECO:0000313" key="2">
    <source>
        <dbReference type="EMBL" id="CAD8105964.1"/>
    </source>
</evidence>
<evidence type="ECO:0008006" key="4">
    <source>
        <dbReference type="Google" id="ProtNLM"/>
    </source>
</evidence>
<keyword evidence="1" id="KW-0853">WD repeat</keyword>
<dbReference type="PANTHER" id="PTHR19920:SF0">
    <property type="entry name" value="CYTOSOLIC IRON-SULFUR PROTEIN ASSEMBLY PROTEIN CIAO1-RELATED"/>
    <property type="match status" value="1"/>
</dbReference>
<dbReference type="SMART" id="SM00320">
    <property type="entry name" value="WD40"/>
    <property type="match status" value="4"/>
</dbReference>
<dbReference type="Pfam" id="PF00400">
    <property type="entry name" value="WD40"/>
    <property type="match status" value="3"/>
</dbReference>
<reference evidence="2" key="1">
    <citation type="submission" date="2021-01" db="EMBL/GenBank/DDBJ databases">
        <authorList>
            <consortium name="Genoscope - CEA"/>
            <person name="William W."/>
        </authorList>
    </citation>
    <scope>NUCLEOTIDE SEQUENCE</scope>
</reference>
<feature type="repeat" description="WD" evidence="1">
    <location>
        <begin position="233"/>
        <end position="265"/>
    </location>
</feature>
<proteinExistence type="predicted"/>
<organism evidence="2 3">
    <name type="scientific">Paramecium primaurelia</name>
    <dbReference type="NCBI Taxonomy" id="5886"/>
    <lineage>
        <taxon>Eukaryota</taxon>
        <taxon>Sar</taxon>
        <taxon>Alveolata</taxon>
        <taxon>Ciliophora</taxon>
        <taxon>Intramacronucleata</taxon>
        <taxon>Oligohymenophorea</taxon>
        <taxon>Peniculida</taxon>
        <taxon>Parameciidae</taxon>
        <taxon>Paramecium</taxon>
    </lineage>
</organism>
<dbReference type="PROSITE" id="PS50082">
    <property type="entry name" value="WD_REPEATS_2"/>
    <property type="match status" value="2"/>
</dbReference>
<dbReference type="OMA" id="GSCDNYG"/>
<name>A0A8S1PSI6_PARPR</name>
<dbReference type="GO" id="GO:0097361">
    <property type="term" value="C:cytosolic [4Fe-4S] assembly targeting complex"/>
    <property type="evidence" value="ECO:0007669"/>
    <property type="project" value="TreeGrafter"/>
</dbReference>
<dbReference type="EMBL" id="CAJJDM010000132">
    <property type="protein sequence ID" value="CAD8105964.1"/>
    <property type="molecule type" value="Genomic_DNA"/>
</dbReference>
<evidence type="ECO:0000256" key="1">
    <source>
        <dbReference type="PROSITE-ProRule" id="PRU00221"/>
    </source>
</evidence>
<dbReference type="Proteomes" id="UP000688137">
    <property type="component" value="Unassembled WGS sequence"/>
</dbReference>
<dbReference type="GO" id="GO:0016226">
    <property type="term" value="P:iron-sulfur cluster assembly"/>
    <property type="evidence" value="ECO:0007669"/>
    <property type="project" value="TreeGrafter"/>
</dbReference>
<sequence length="497" mass="58869">MQIRCTKADHRDLQIIGVCSDPQCQQQRPYCNFCLPIHFLHLNKLIPQELLNEWIQVRMECINNVQVIISQCNKDLESIRKLFNPYINFNLEKLNELEISKIDQLIKGLCQIEIFEQLLLQQFSQLALQLQQIAMDFKDLMKNQYSRIYLQEQQSSIITPLIQQQSSNHISQYQQQSVKSLKFNRLKSNSIKQDGRCYAIAFNNDDSFILIGCREKIKVFQHEKGNLKEIQLLNEHKRDVSTLNFMKKTNHFVSGSGDQIIIIWQPNQINQWNCLQKLDGHLNWISCLILNKEDSLIISGSEDKTIKFWEKQNEFQFQQVITDHLGEVFSLSLNKQENKLISSSKDKSIFVIEKQSLNNKWFIIQKIQLDQYGYRLHFITNQQFIFQPYLKKKMYIYELDINNNLYIKKQEQFVSCGSEVDNRFFPLQYKRLKQILINKNGKSINVMRIQENGEFRIEQIIEFGSCDNYGQLSQDGNYLVTWDSSSRQIQIRICQEK</sequence>
<comment type="caution">
    <text evidence="2">The sequence shown here is derived from an EMBL/GenBank/DDBJ whole genome shotgun (WGS) entry which is preliminary data.</text>
</comment>
<protein>
    <recommendedName>
        <fullName evidence="4">WD domain, G-beta repeat protein</fullName>
    </recommendedName>
</protein>
<dbReference type="AlphaFoldDB" id="A0A8S1PSI6"/>
<dbReference type="PANTHER" id="PTHR19920">
    <property type="entry name" value="WD40 PROTEIN CIAO1"/>
    <property type="match status" value="1"/>
</dbReference>
<evidence type="ECO:0000313" key="3">
    <source>
        <dbReference type="Proteomes" id="UP000688137"/>
    </source>
</evidence>
<gene>
    <name evidence="2" type="ORF">PPRIM_AZ9-3.1.T1290017</name>
</gene>
<dbReference type="PROSITE" id="PS50294">
    <property type="entry name" value="WD_REPEATS_REGION"/>
    <property type="match status" value="2"/>
</dbReference>
<accession>A0A8S1PSI6</accession>